<dbReference type="InterPro" id="IPR003441">
    <property type="entry name" value="NAC-dom"/>
</dbReference>
<accession>A0ABM0W2E4</accession>
<keyword evidence="7" id="KW-1185">Reference proteome</keyword>
<keyword evidence="4" id="KW-0539">Nucleus</keyword>
<evidence type="ECO:0000313" key="9">
    <source>
        <dbReference type="RefSeq" id="XP_010464722.1"/>
    </source>
</evidence>
<feature type="compositionally biased region" description="Basic and acidic residues" evidence="5">
    <location>
        <begin position="281"/>
        <end position="295"/>
    </location>
</feature>
<keyword evidence="1" id="KW-0805">Transcription regulation</keyword>
<evidence type="ECO:0000256" key="4">
    <source>
        <dbReference type="ARBA" id="ARBA00023242"/>
    </source>
</evidence>
<dbReference type="InterPro" id="IPR036093">
    <property type="entry name" value="NAC_dom_sf"/>
</dbReference>
<feature type="compositionally biased region" description="Basic and acidic residues" evidence="5">
    <location>
        <begin position="440"/>
        <end position="456"/>
    </location>
</feature>
<evidence type="ECO:0000259" key="6">
    <source>
        <dbReference type="PROSITE" id="PS51005"/>
    </source>
</evidence>
<feature type="region of interest" description="Disordered" evidence="5">
    <location>
        <begin position="372"/>
        <end position="396"/>
    </location>
</feature>
<feature type="region of interest" description="Disordered" evidence="5">
    <location>
        <begin position="241"/>
        <end position="337"/>
    </location>
</feature>
<evidence type="ECO:0000256" key="5">
    <source>
        <dbReference type="SAM" id="MobiDB-lite"/>
    </source>
</evidence>
<evidence type="ECO:0000256" key="2">
    <source>
        <dbReference type="ARBA" id="ARBA00023125"/>
    </source>
</evidence>
<dbReference type="PROSITE" id="PS51005">
    <property type="entry name" value="NAC"/>
    <property type="match status" value="1"/>
</dbReference>
<dbReference type="Gene3D" id="2.170.150.80">
    <property type="entry name" value="NAC domain"/>
    <property type="match status" value="1"/>
</dbReference>
<reference evidence="8 9" key="3">
    <citation type="submission" date="2025-05" db="UniProtKB">
        <authorList>
            <consortium name="RefSeq"/>
        </authorList>
    </citation>
    <scope>IDENTIFICATION</scope>
    <source>
        <tissue evidence="8 9">Leaf</tissue>
    </source>
</reference>
<evidence type="ECO:0000313" key="8">
    <source>
        <dbReference type="RefSeq" id="XP_010464721.1"/>
    </source>
</evidence>
<proteinExistence type="predicted"/>
<dbReference type="RefSeq" id="XP_010464722.1">
    <property type="nucleotide sequence ID" value="XM_010466420.2"/>
</dbReference>
<evidence type="ECO:0000256" key="3">
    <source>
        <dbReference type="ARBA" id="ARBA00023163"/>
    </source>
</evidence>
<protein>
    <submittedName>
        <fullName evidence="8 9">NAC domain-containing protein 26 isoform X1</fullName>
    </submittedName>
</protein>
<feature type="region of interest" description="Disordered" evidence="5">
    <location>
        <begin position="440"/>
        <end position="462"/>
    </location>
</feature>
<dbReference type="PANTHER" id="PTHR31744">
    <property type="entry name" value="PROTEIN CUP-SHAPED COTYLEDON 2-RELATED"/>
    <property type="match status" value="1"/>
</dbReference>
<dbReference type="SUPFAM" id="SSF101941">
    <property type="entry name" value="NAC domain"/>
    <property type="match status" value="1"/>
</dbReference>
<organism evidence="7 8">
    <name type="scientific">Camelina sativa</name>
    <name type="common">False flax</name>
    <name type="synonym">Myagrum sativum</name>
    <dbReference type="NCBI Taxonomy" id="90675"/>
    <lineage>
        <taxon>Eukaryota</taxon>
        <taxon>Viridiplantae</taxon>
        <taxon>Streptophyta</taxon>
        <taxon>Embryophyta</taxon>
        <taxon>Tracheophyta</taxon>
        <taxon>Spermatophyta</taxon>
        <taxon>Magnoliopsida</taxon>
        <taxon>eudicotyledons</taxon>
        <taxon>Gunneridae</taxon>
        <taxon>Pentapetalae</taxon>
        <taxon>rosids</taxon>
        <taxon>malvids</taxon>
        <taxon>Brassicales</taxon>
        <taxon>Brassicaceae</taxon>
        <taxon>Camelineae</taxon>
        <taxon>Camelina</taxon>
    </lineage>
</organism>
<evidence type="ECO:0000256" key="1">
    <source>
        <dbReference type="ARBA" id="ARBA00023015"/>
    </source>
</evidence>
<sequence length="462" mass="52617">MGRESVAVVTPPPPGTAPRTASVATSLAPGFRFHPTDEELVSYYLKRKVLGKPVRFDAIGEVDIYKHEPWDLAVYSRLKTRDQEWYFYSALDKKYGNGARMNRATYKGYWKATGKDREIRRDIQLLGMKKTLVFHSGRAPDGLRTNWVMHEYRLVEYETENNGNLVQDAYVLCRVFHKNNIGPPNGNRYAPFMEEEWADDGAALIPGVDVRLRVEPSPVANGNNQMDQEIQSASKSLININEPPRETAPMDIEPPNQQNHHESDIKPQEHNNNNNCDEAEETLKREHTEEDERPRPPVCMLNKEAPLPLLQYKRRRQNESNNNSSRNTQDHCSSTTTTVDNTTTLISSSAAATNTAISALLEFSLMGISDKKENQQQPLRPHKEASLQTPVASSEEKVNDLEKEVHQMSVERETFKLEMMSAEAMISILQSRIDALRQENEELKKNHAKENEELKKNHANGQ</sequence>
<dbReference type="Proteomes" id="UP000694864">
    <property type="component" value="Chromosome 15"/>
</dbReference>
<evidence type="ECO:0000313" key="7">
    <source>
        <dbReference type="Proteomes" id="UP000694864"/>
    </source>
</evidence>
<reference evidence="7" key="2">
    <citation type="journal article" date="2014" name="Nat. Commun.">
        <title>The emerging biofuel crop Camelina sativa retains a highly undifferentiated hexaploid genome structure.</title>
        <authorList>
            <person name="Kagale S."/>
            <person name="Koh C."/>
            <person name="Nixon J."/>
            <person name="Bollina V."/>
            <person name="Clarke W.E."/>
            <person name="Tuteja R."/>
            <person name="Spillane C."/>
            <person name="Robinson S.J."/>
            <person name="Links M.G."/>
            <person name="Clarke C."/>
            <person name="Higgins E.E."/>
            <person name="Huebert T."/>
            <person name="Sharpe A.G."/>
            <person name="Parkin I.A."/>
        </authorList>
    </citation>
    <scope>NUCLEOTIDE SEQUENCE [LARGE SCALE GENOMIC DNA]</scope>
    <source>
        <strain evidence="7">r\DH55</strain>
    </source>
</reference>
<keyword evidence="2" id="KW-0238">DNA-binding</keyword>
<dbReference type="Pfam" id="PF02365">
    <property type="entry name" value="NAM"/>
    <property type="match status" value="1"/>
</dbReference>
<feature type="region of interest" description="Disordered" evidence="5">
    <location>
        <begin position="1"/>
        <end position="21"/>
    </location>
</feature>
<gene>
    <name evidence="8 9" type="primary">LOC104745224</name>
</gene>
<feature type="compositionally biased region" description="Low complexity" evidence="5">
    <location>
        <begin position="319"/>
        <end position="337"/>
    </location>
</feature>
<dbReference type="PANTHER" id="PTHR31744:SF210">
    <property type="entry name" value="NAC DOMAIN-CONTAINING PROTEIN 86-LIKE"/>
    <property type="match status" value="1"/>
</dbReference>
<dbReference type="RefSeq" id="XP_010464721.1">
    <property type="nucleotide sequence ID" value="XM_010466419.2"/>
</dbReference>
<name>A0ABM0W2E4_CAMSA</name>
<feature type="domain" description="NAC" evidence="6">
    <location>
        <begin position="27"/>
        <end position="178"/>
    </location>
</feature>
<feature type="compositionally biased region" description="Basic and acidic residues" evidence="5">
    <location>
        <begin position="259"/>
        <end position="269"/>
    </location>
</feature>
<dbReference type="GeneID" id="104745224"/>
<reference evidence="7" key="1">
    <citation type="journal article" date="1997" name="Nucleic Acids Res.">
        <title>tRNAscan-SE: a program for improved detection of transfer RNA genes in genomic sequence.</title>
        <authorList>
            <person name="Lowe T.M."/>
            <person name="Eddy S.R."/>
        </authorList>
    </citation>
    <scope>NUCLEOTIDE SEQUENCE [LARGE SCALE GENOMIC DNA]</scope>
    <source>
        <strain evidence="7">r\DH55</strain>
    </source>
</reference>
<keyword evidence="3" id="KW-0804">Transcription</keyword>